<dbReference type="PANTHER" id="PTHR43649">
    <property type="entry name" value="ARABINOSE-BINDING PROTEIN-RELATED"/>
    <property type="match status" value="1"/>
</dbReference>
<dbReference type="PANTHER" id="PTHR43649:SF31">
    <property type="entry name" value="SN-GLYCEROL-3-PHOSPHATE-BINDING PERIPLASMIC PROTEIN UGPB"/>
    <property type="match status" value="1"/>
</dbReference>
<comment type="subcellular location">
    <subcellularLocation>
        <location evidence="1">Cell envelope</location>
    </subcellularLocation>
</comment>
<dbReference type="CDD" id="cd14748">
    <property type="entry name" value="PBP2_UgpB"/>
    <property type="match status" value="1"/>
</dbReference>
<sequence>MSADDPAGTRRTFLEQVTAGGAATATALTAGCLGSLPTDVLGDDEIEIDVWHGLTGGLEETFADLTLDFNRSREDITVRLTGYDDGYDQVFTETRGAVTEDEGDPPEVAMFAEIGTRQAIDSGQFVPMEDVVPDLPTDDFIDPILDYYRVDGTLHSMPFNPSHAFMMINRDAFEAADLNPDDPPRSFEGVADAAEAMVEADAVDHGVTCPNISWFIEQWFAAQNAELVNNENGRAGPPTESNLTSDAAATIYEWWHDLDERGVFHVGDGWFESEDAFANGTAGILLYSTASISTLLERATQEGGFEADAAYFPAPGGDQTGLAIGGASLWVPEAIDDDRQSAAAEFLTWLTDPTQQSRWHRETGYFPVREESVDELEQEGWFDANPDYRVVFDQLTGSASTTATQGAMIGPFPEVRTEIEGIWTDIEDGTSVQDALADGKERVDDQLTT</sequence>
<evidence type="ECO:0000313" key="5">
    <source>
        <dbReference type="Proteomes" id="UP000011607"/>
    </source>
</evidence>
<keyword evidence="2" id="KW-0813">Transport</keyword>
<dbReference type="InterPro" id="IPR006311">
    <property type="entry name" value="TAT_signal"/>
</dbReference>
<dbReference type="RefSeq" id="WP_006671182.1">
    <property type="nucleotide sequence ID" value="NZ_AOMA01000007.1"/>
</dbReference>
<organism evidence="4 5">
    <name type="scientific">Halobiforma nitratireducens JCM 10879</name>
    <dbReference type="NCBI Taxonomy" id="1227454"/>
    <lineage>
        <taxon>Archaea</taxon>
        <taxon>Methanobacteriati</taxon>
        <taxon>Methanobacteriota</taxon>
        <taxon>Stenosarchaea group</taxon>
        <taxon>Halobacteria</taxon>
        <taxon>Halobacteriales</taxon>
        <taxon>Natrialbaceae</taxon>
        <taxon>Halobiforma</taxon>
    </lineage>
</organism>
<evidence type="ECO:0000256" key="3">
    <source>
        <dbReference type="ARBA" id="ARBA00022729"/>
    </source>
</evidence>
<dbReference type="InterPro" id="IPR050490">
    <property type="entry name" value="Bact_solute-bd_prot1"/>
</dbReference>
<keyword evidence="3" id="KW-0732">Signal</keyword>
<comment type="caution">
    <text evidence="4">The sequence shown here is derived from an EMBL/GenBank/DDBJ whole genome shotgun (WGS) entry which is preliminary data.</text>
</comment>
<dbReference type="Proteomes" id="UP000011607">
    <property type="component" value="Unassembled WGS sequence"/>
</dbReference>
<dbReference type="PROSITE" id="PS51318">
    <property type="entry name" value="TAT"/>
    <property type="match status" value="1"/>
</dbReference>
<dbReference type="OrthoDB" id="30637at2157"/>
<dbReference type="InterPro" id="IPR006059">
    <property type="entry name" value="SBP"/>
</dbReference>
<gene>
    <name evidence="4" type="ORF">C446_01046</name>
</gene>
<dbReference type="eggNOG" id="arCOG00153">
    <property type="taxonomic scope" value="Archaea"/>
</dbReference>
<dbReference type="SUPFAM" id="SSF53850">
    <property type="entry name" value="Periplasmic binding protein-like II"/>
    <property type="match status" value="1"/>
</dbReference>
<dbReference type="EMBL" id="AOMA01000007">
    <property type="protein sequence ID" value="EMA46588.1"/>
    <property type="molecule type" value="Genomic_DNA"/>
</dbReference>
<name>M0MMK8_9EURY</name>
<keyword evidence="5" id="KW-1185">Reference proteome</keyword>
<protein>
    <submittedName>
        <fullName evidence="4">Carbohydrate ABC transporter substrate-binding protein, CUT1 family</fullName>
    </submittedName>
</protein>
<dbReference type="Pfam" id="PF13416">
    <property type="entry name" value="SBP_bac_8"/>
    <property type="match status" value="1"/>
</dbReference>
<dbReference type="STRING" id="1227454.C446_01046"/>
<evidence type="ECO:0000313" key="4">
    <source>
        <dbReference type="EMBL" id="EMA46588.1"/>
    </source>
</evidence>
<evidence type="ECO:0000256" key="2">
    <source>
        <dbReference type="ARBA" id="ARBA00022448"/>
    </source>
</evidence>
<dbReference type="PATRIC" id="fig|1227454.3.peg.206"/>
<dbReference type="Gene3D" id="3.40.190.10">
    <property type="entry name" value="Periplasmic binding protein-like II"/>
    <property type="match status" value="2"/>
</dbReference>
<reference evidence="4 5" key="1">
    <citation type="journal article" date="2014" name="PLoS Genet.">
        <title>Phylogenetically driven sequencing of extremely halophilic archaea reveals strategies for static and dynamic osmo-response.</title>
        <authorList>
            <person name="Becker E.A."/>
            <person name="Seitzer P.M."/>
            <person name="Tritt A."/>
            <person name="Larsen D."/>
            <person name="Krusor M."/>
            <person name="Yao A.I."/>
            <person name="Wu D."/>
            <person name="Madern D."/>
            <person name="Eisen J.A."/>
            <person name="Darling A.E."/>
            <person name="Facciotti M.T."/>
        </authorList>
    </citation>
    <scope>NUCLEOTIDE SEQUENCE [LARGE SCALE GENOMIC DNA]</scope>
    <source>
        <strain evidence="4 5">JCM 10879</strain>
    </source>
</reference>
<accession>M0MMK8</accession>
<dbReference type="AlphaFoldDB" id="M0MMK8"/>
<evidence type="ECO:0000256" key="1">
    <source>
        <dbReference type="ARBA" id="ARBA00004196"/>
    </source>
</evidence>
<proteinExistence type="predicted"/>